<feature type="compositionally biased region" description="Acidic residues" evidence="1">
    <location>
        <begin position="7"/>
        <end position="18"/>
    </location>
</feature>
<dbReference type="EMBL" id="AOIM01000006">
    <property type="protein sequence ID" value="ELY95739.1"/>
    <property type="molecule type" value="Genomic_DNA"/>
</dbReference>
<sequence>MVRDGADSDGEPTDDASGDTDSTPEAGRKPADGERLTDWQDRRDEDEHQTTAAPSEAGERERPDTETDATGEKSTPARYTHDDERVELGLALLERLEHDSLSLADVVDRIETVTSDPTVTRTILDEAELRGIIDREDGIVRPKSRQYVRFEQDVVQREGEFDCQRCGCGLSTGHFITLEAGELGPFGSSCIRKVTGRETD</sequence>
<reference evidence="2 3" key="1">
    <citation type="journal article" date="2014" name="PLoS Genet.">
        <title>Phylogenetically driven sequencing of extremely halophilic archaea reveals strategies for static and dynamic osmo-response.</title>
        <authorList>
            <person name="Becker E.A."/>
            <person name="Seitzer P.M."/>
            <person name="Tritt A."/>
            <person name="Larsen D."/>
            <person name="Krusor M."/>
            <person name="Yao A.I."/>
            <person name="Wu D."/>
            <person name="Madern D."/>
            <person name="Eisen J.A."/>
            <person name="Darling A.E."/>
            <person name="Facciotti M.T."/>
        </authorList>
    </citation>
    <scope>NUCLEOTIDE SEQUENCE [LARGE SCALE GENOMIC DNA]</scope>
    <source>
        <strain evidence="2 3">JCM 10989</strain>
    </source>
</reference>
<evidence type="ECO:0000256" key="1">
    <source>
        <dbReference type="SAM" id="MobiDB-lite"/>
    </source>
</evidence>
<comment type="caution">
    <text evidence="2">The sequence shown here is derived from an EMBL/GenBank/DDBJ whole genome shotgun (WGS) entry which is preliminary data.</text>
</comment>
<dbReference type="Pfam" id="PF19148">
    <property type="entry name" value="DUF5830"/>
    <property type="match status" value="1"/>
</dbReference>
<dbReference type="Proteomes" id="UP000011519">
    <property type="component" value="Unassembled WGS sequence"/>
</dbReference>
<dbReference type="InterPro" id="IPR043870">
    <property type="entry name" value="DUF5830"/>
</dbReference>
<accession>M0AB17</accession>
<evidence type="ECO:0000313" key="3">
    <source>
        <dbReference type="Proteomes" id="UP000011519"/>
    </source>
</evidence>
<proteinExistence type="predicted"/>
<dbReference type="AlphaFoldDB" id="M0AB17"/>
<dbReference type="OrthoDB" id="290295at2157"/>
<feature type="compositionally biased region" description="Basic and acidic residues" evidence="1">
    <location>
        <begin position="26"/>
        <end position="49"/>
    </location>
</feature>
<keyword evidence="3" id="KW-1185">Reference proteome</keyword>
<gene>
    <name evidence="2" type="ORF">C483_00630</name>
</gene>
<protein>
    <submittedName>
        <fullName evidence="2">Uncharacterized protein</fullName>
    </submittedName>
</protein>
<evidence type="ECO:0000313" key="2">
    <source>
        <dbReference type="EMBL" id="ELY95739.1"/>
    </source>
</evidence>
<dbReference type="STRING" id="1227493.C483_00630"/>
<dbReference type="PATRIC" id="fig|1227493.4.peg.111"/>
<name>M0AB17_9EURY</name>
<feature type="region of interest" description="Disordered" evidence="1">
    <location>
        <begin position="1"/>
        <end position="82"/>
    </location>
</feature>
<organism evidence="2 3">
    <name type="scientific">Natrialba hulunbeirensis JCM 10989</name>
    <dbReference type="NCBI Taxonomy" id="1227493"/>
    <lineage>
        <taxon>Archaea</taxon>
        <taxon>Methanobacteriati</taxon>
        <taxon>Methanobacteriota</taxon>
        <taxon>Stenosarchaea group</taxon>
        <taxon>Halobacteria</taxon>
        <taxon>Halobacteriales</taxon>
        <taxon>Natrialbaceae</taxon>
        <taxon>Natrialba</taxon>
    </lineage>
</organism>